<sequence length="129" mass="14780">MSDKKYLRLAGFNPDKARELKTRNQKISERLLSMCMEAQRMLLPHNGQPGLAGIRIILDEILKEGLAPKHVLRACYRLKLLLPDLETGKCIIGRNNFLDVLNIKQIVWYRTGINTASTVLGCMSREWDK</sequence>
<proteinExistence type="predicted"/>
<comment type="caution">
    <text evidence="1">The sequence shown here is derived from an EMBL/GenBank/DDBJ whole genome shotgun (WGS) entry which is preliminary data.</text>
</comment>
<organism evidence="1 2">
    <name type="scientific">Micavibrio aeruginosavorus</name>
    <dbReference type="NCBI Taxonomy" id="349221"/>
    <lineage>
        <taxon>Bacteria</taxon>
        <taxon>Pseudomonadati</taxon>
        <taxon>Bdellovibrionota</taxon>
        <taxon>Bdellovibrionia</taxon>
        <taxon>Bdellovibrionales</taxon>
        <taxon>Pseudobdellovibrionaceae</taxon>
        <taxon>Micavibrio</taxon>
    </lineage>
</organism>
<dbReference type="Proteomes" id="UP000249557">
    <property type="component" value="Unassembled WGS sequence"/>
</dbReference>
<protein>
    <submittedName>
        <fullName evidence="1">Uncharacterized protein</fullName>
    </submittedName>
</protein>
<dbReference type="EMBL" id="QFNK01000205">
    <property type="protein sequence ID" value="PZO83607.1"/>
    <property type="molecule type" value="Genomic_DNA"/>
</dbReference>
<reference evidence="1 2" key="1">
    <citation type="submission" date="2017-08" db="EMBL/GenBank/DDBJ databases">
        <title>Infants hospitalized years apart are colonized by the same room-sourced microbial strains.</title>
        <authorList>
            <person name="Brooks B."/>
            <person name="Olm M.R."/>
            <person name="Firek B.A."/>
            <person name="Baker R."/>
            <person name="Thomas B.C."/>
            <person name="Morowitz M.J."/>
            <person name="Banfield J.F."/>
        </authorList>
    </citation>
    <scope>NUCLEOTIDE SEQUENCE [LARGE SCALE GENOMIC DNA]</scope>
    <source>
        <strain evidence="1">S2_018_000_R2_104</strain>
    </source>
</reference>
<evidence type="ECO:0000313" key="2">
    <source>
        <dbReference type="Proteomes" id="UP000249557"/>
    </source>
</evidence>
<dbReference type="AlphaFoldDB" id="A0A2W4ZQM0"/>
<evidence type="ECO:0000313" key="1">
    <source>
        <dbReference type="EMBL" id="PZO83607.1"/>
    </source>
</evidence>
<accession>A0A2W4ZQM0</accession>
<gene>
    <name evidence="1" type="ORF">DI626_08950</name>
</gene>
<name>A0A2W4ZQM0_9BACT</name>